<evidence type="ECO:0000256" key="1">
    <source>
        <dbReference type="SAM" id="SignalP"/>
    </source>
</evidence>
<reference evidence="2" key="1">
    <citation type="submission" date="2023-06" db="EMBL/GenBank/DDBJ databases">
        <title>Genome-scale phylogeny and comparative genomics of the fungal order Sordariales.</title>
        <authorList>
            <consortium name="Lawrence Berkeley National Laboratory"/>
            <person name="Hensen N."/>
            <person name="Bonometti L."/>
            <person name="Westerberg I."/>
            <person name="Brannstrom I.O."/>
            <person name="Guillou S."/>
            <person name="Cros-Aarteil S."/>
            <person name="Calhoun S."/>
            <person name="Haridas S."/>
            <person name="Kuo A."/>
            <person name="Mondo S."/>
            <person name="Pangilinan J."/>
            <person name="Riley R."/>
            <person name="Labutti K."/>
            <person name="Andreopoulos B."/>
            <person name="Lipzen A."/>
            <person name="Chen C."/>
            <person name="Yanf M."/>
            <person name="Daum C."/>
            <person name="Ng V."/>
            <person name="Clum A."/>
            <person name="Steindorff A."/>
            <person name="Ohm R."/>
            <person name="Martin F."/>
            <person name="Silar P."/>
            <person name="Natvig D."/>
            <person name="Lalanne C."/>
            <person name="Gautier V."/>
            <person name="Ament-Velasquez S.L."/>
            <person name="Kruys A."/>
            <person name="Hutchinson M.I."/>
            <person name="Powell A.J."/>
            <person name="Barry K."/>
            <person name="Miller A.N."/>
            <person name="Grigoriev I.V."/>
            <person name="Debuchy R."/>
            <person name="Gladieux P."/>
            <person name="Thoren M.H."/>
            <person name="Johannesson H."/>
        </authorList>
    </citation>
    <scope>NUCLEOTIDE SEQUENCE</scope>
    <source>
        <strain evidence="2">PSN4</strain>
    </source>
</reference>
<dbReference type="Proteomes" id="UP001239445">
    <property type="component" value="Unassembled WGS sequence"/>
</dbReference>
<evidence type="ECO:0000313" key="3">
    <source>
        <dbReference type="Proteomes" id="UP001239445"/>
    </source>
</evidence>
<keyword evidence="3" id="KW-1185">Reference proteome</keyword>
<evidence type="ECO:0000313" key="2">
    <source>
        <dbReference type="EMBL" id="KAK1749443.1"/>
    </source>
</evidence>
<feature type="signal peptide" evidence="1">
    <location>
        <begin position="1"/>
        <end position="20"/>
    </location>
</feature>
<accession>A0AAJ0F3J1</accession>
<feature type="chain" id="PRO_5042463541" evidence="1">
    <location>
        <begin position="21"/>
        <end position="169"/>
    </location>
</feature>
<dbReference type="EMBL" id="MU839858">
    <property type="protein sequence ID" value="KAK1749443.1"/>
    <property type="molecule type" value="Genomic_DNA"/>
</dbReference>
<name>A0AAJ0F3J1_9PEZI</name>
<gene>
    <name evidence="2" type="ORF">QBC47DRAFT_395809</name>
</gene>
<comment type="caution">
    <text evidence="2">The sequence shown here is derived from an EMBL/GenBank/DDBJ whole genome shotgun (WGS) entry which is preliminary data.</text>
</comment>
<sequence length="169" mass="18893">MPQEQAELLILMITEAVTLATRSAGSCGSAGTRRPRVSRMLMFTNDDSWMPPPSITNTTNFRFVNCDLVGCPNTSAFSDYSAMTLRARYSTCINRTTQDMIRSRVASITMSSNTVYIFYVEVTNTGEIDRFSAVTDDGDHINLVPETSVRRNNSPIIRLPRGRRPSGRR</sequence>
<dbReference type="AlphaFoldDB" id="A0AAJ0F3J1"/>
<keyword evidence="1" id="KW-0732">Signal</keyword>
<organism evidence="2 3">
    <name type="scientific">Echria macrotheca</name>
    <dbReference type="NCBI Taxonomy" id="438768"/>
    <lineage>
        <taxon>Eukaryota</taxon>
        <taxon>Fungi</taxon>
        <taxon>Dikarya</taxon>
        <taxon>Ascomycota</taxon>
        <taxon>Pezizomycotina</taxon>
        <taxon>Sordariomycetes</taxon>
        <taxon>Sordariomycetidae</taxon>
        <taxon>Sordariales</taxon>
        <taxon>Schizotheciaceae</taxon>
        <taxon>Echria</taxon>
    </lineage>
</organism>
<proteinExistence type="predicted"/>
<protein>
    <submittedName>
        <fullName evidence="2">Uncharacterized protein</fullName>
    </submittedName>
</protein>